<reference evidence="2 3" key="2">
    <citation type="journal article" date="2017" name="Sci. Rep.">
        <title>A mobile pathogenicity chromosome in Fusarium oxysporum for infection of multiple cucurbit species.</title>
        <authorList>
            <person name="van Dam P."/>
            <person name="Fokkens L."/>
            <person name="Ayukawa Y."/>
            <person name="van der Gragt M."/>
            <person name="Ter Horst A."/>
            <person name="Brankovics B."/>
            <person name="Houterman P.M."/>
            <person name="Arie T."/>
            <person name="Rep M."/>
        </authorList>
    </citation>
    <scope>NUCLEOTIDE SEQUENCE [LARGE SCALE GENOMIC DNA]</scope>
    <source>
        <strain evidence="2 3">Forc016</strain>
    </source>
</reference>
<accession>A0A2H3FTE6</accession>
<organism evidence="2 3">
    <name type="scientific">Fusarium oxysporum f. sp. radicis-cucumerinum</name>
    <dbReference type="NCBI Taxonomy" id="327505"/>
    <lineage>
        <taxon>Eukaryota</taxon>
        <taxon>Fungi</taxon>
        <taxon>Dikarya</taxon>
        <taxon>Ascomycota</taxon>
        <taxon>Pezizomycotina</taxon>
        <taxon>Sordariomycetes</taxon>
        <taxon>Hypocreomycetidae</taxon>
        <taxon>Hypocreales</taxon>
        <taxon>Nectriaceae</taxon>
        <taxon>Fusarium</taxon>
        <taxon>Fusarium oxysporum species complex</taxon>
    </lineage>
</organism>
<dbReference type="Proteomes" id="UP000219602">
    <property type="component" value="Chromosome RC"/>
</dbReference>
<dbReference type="AlphaFoldDB" id="A0A2H3FTE6"/>
<proteinExistence type="predicted"/>
<evidence type="ECO:0000313" key="3">
    <source>
        <dbReference type="Proteomes" id="UP000219602"/>
    </source>
</evidence>
<sequence>MRGNRKRLSVPSGLDESRSPERNNLHLSICRYFTTLWQLLEFGPHNTFLERMPISTRIPSSKVAHHRHQAQRTRRTRLKRAATKRRSPLQLKDGRYWVGTLRNSSHSPSSGDPRGNVYLYFVNGDKYSLQDSKRKDVVWDNIQFKEGFNVHNVDELVEKVIGKILRRSHRQSTDGI</sequence>
<feature type="region of interest" description="Disordered" evidence="1">
    <location>
        <begin position="1"/>
        <end position="20"/>
    </location>
</feature>
<evidence type="ECO:0000313" key="2">
    <source>
        <dbReference type="EMBL" id="PCD21906.1"/>
    </source>
</evidence>
<reference evidence="2 3" key="1">
    <citation type="journal article" date="2016" name="Environ. Microbiol.">
        <title>Effector profiles distinguish formae speciales of Fusarium oxysporum.</title>
        <authorList>
            <person name="van Dam P."/>
            <person name="Fokkens L."/>
            <person name="Schmidt S.M."/>
            <person name="Linmans J.H."/>
            <person name="Kistler H.C."/>
            <person name="Ma L.J."/>
            <person name="Rep M."/>
        </authorList>
    </citation>
    <scope>NUCLEOTIDE SEQUENCE [LARGE SCALE GENOMIC DNA]</scope>
    <source>
        <strain evidence="2 3">Forc016</strain>
    </source>
</reference>
<name>A0A2H3FTE6_FUSOX</name>
<comment type="caution">
    <text evidence="2">The sequence shown here is derived from an EMBL/GenBank/DDBJ whole genome shotgun (WGS) entry which is preliminary data.</text>
</comment>
<dbReference type="EMBL" id="MABQ02000012">
    <property type="protein sequence ID" value="PCD21906.1"/>
    <property type="molecule type" value="Genomic_DNA"/>
</dbReference>
<gene>
    <name evidence="2" type="ORF">AU210_015709</name>
</gene>
<evidence type="ECO:0000256" key="1">
    <source>
        <dbReference type="SAM" id="MobiDB-lite"/>
    </source>
</evidence>
<protein>
    <submittedName>
        <fullName evidence="2">Uncharacterized protein</fullName>
    </submittedName>
</protein>